<feature type="region of interest" description="Disordered" evidence="1">
    <location>
        <begin position="1"/>
        <end position="79"/>
    </location>
</feature>
<accession>A0AAQ3U6A7</accession>
<evidence type="ECO:0000313" key="3">
    <source>
        <dbReference type="Proteomes" id="UP001341281"/>
    </source>
</evidence>
<dbReference type="AlphaFoldDB" id="A0AAQ3U6A7"/>
<proteinExistence type="predicted"/>
<reference evidence="2 3" key="1">
    <citation type="submission" date="2024-02" db="EMBL/GenBank/DDBJ databases">
        <title>High-quality chromosome-scale genome assembly of Pensacola bahiagrass (Paspalum notatum Flugge var. saurae).</title>
        <authorList>
            <person name="Vega J.M."/>
            <person name="Podio M."/>
            <person name="Orjuela J."/>
            <person name="Siena L.A."/>
            <person name="Pessino S.C."/>
            <person name="Combes M.C."/>
            <person name="Mariac C."/>
            <person name="Albertini E."/>
            <person name="Pupilli F."/>
            <person name="Ortiz J.P.A."/>
            <person name="Leblanc O."/>
        </authorList>
    </citation>
    <scope>NUCLEOTIDE SEQUENCE [LARGE SCALE GENOMIC DNA]</scope>
    <source>
        <strain evidence="2">R1</strain>
        <tissue evidence="2">Leaf</tissue>
    </source>
</reference>
<protein>
    <submittedName>
        <fullName evidence="2">Uncharacterized protein</fullName>
    </submittedName>
</protein>
<feature type="compositionally biased region" description="Acidic residues" evidence="1">
    <location>
        <begin position="47"/>
        <end position="57"/>
    </location>
</feature>
<evidence type="ECO:0000256" key="1">
    <source>
        <dbReference type="SAM" id="MobiDB-lite"/>
    </source>
</evidence>
<sequence>MAGEGSGSGKAVREEKAVTPGRRRPSPDLATMAGALPPRGAMAGVEKEEEEGMEEEAGTVTTEDRPTSRTSSTRCRAAL</sequence>
<keyword evidence="3" id="KW-1185">Reference proteome</keyword>
<evidence type="ECO:0000313" key="2">
    <source>
        <dbReference type="EMBL" id="WVZ84080.1"/>
    </source>
</evidence>
<dbReference type="EMBL" id="CP144751">
    <property type="protein sequence ID" value="WVZ84080.1"/>
    <property type="molecule type" value="Genomic_DNA"/>
</dbReference>
<name>A0AAQ3U6A7_PASNO</name>
<feature type="compositionally biased region" description="Low complexity" evidence="1">
    <location>
        <begin position="68"/>
        <end position="79"/>
    </location>
</feature>
<organism evidence="2 3">
    <name type="scientific">Paspalum notatum var. saurae</name>
    <dbReference type="NCBI Taxonomy" id="547442"/>
    <lineage>
        <taxon>Eukaryota</taxon>
        <taxon>Viridiplantae</taxon>
        <taxon>Streptophyta</taxon>
        <taxon>Embryophyta</taxon>
        <taxon>Tracheophyta</taxon>
        <taxon>Spermatophyta</taxon>
        <taxon>Magnoliopsida</taxon>
        <taxon>Liliopsida</taxon>
        <taxon>Poales</taxon>
        <taxon>Poaceae</taxon>
        <taxon>PACMAD clade</taxon>
        <taxon>Panicoideae</taxon>
        <taxon>Andropogonodae</taxon>
        <taxon>Paspaleae</taxon>
        <taxon>Paspalinae</taxon>
        <taxon>Paspalum</taxon>
    </lineage>
</organism>
<dbReference type="Proteomes" id="UP001341281">
    <property type="component" value="Chromosome 07"/>
</dbReference>
<gene>
    <name evidence="2" type="ORF">U9M48_031152</name>
</gene>